<dbReference type="InterPro" id="IPR045085">
    <property type="entry name" value="HLD_clamp_pol_III_gamma_tau"/>
</dbReference>
<evidence type="ECO:0000256" key="11">
    <source>
        <dbReference type="RuleBase" id="RU364063"/>
    </source>
</evidence>
<evidence type="ECO:0000256" key="9">
    <source>
        <dbReference type="ARBA" id="ARBA00022932"/>
    </source>
</evidence>
<keyword evidence="8 11" id="KW-0067">ATP-binding</keyword>
<feature type="region of interest" description="Disordered" evidence="12">
    <location>
        <begin position="1"/>
        <end position="33"/>
    </location>
</feature>
<accession>C6XQ39</accession>
<feature type="compositionally biased region" description="Gly residues" evidence="12">
    <location>
        <begin position="421"/>
        <end position="432"/>
    </location>
</feature>
<sequence>MSDSNDMHDEGPDPNTSSMFGDENLNAGQNSGGEGAYQVLARKYRPTTFDDMVGQEAMVRTLTNAFKTGRIAHAFMLTGVRGVGKTTTARLLARALNYSRDGVEEPSVQLSPVGRHCQAIMESRHPDVLELDAASRTGVADMRELLDGVRYSPVNARYKVYIIDEVHMLSTAAFNALLKTLEEPPPHVKFIFATTEIRKVPVTVLSRCQRFNLARLTTDALAAHLGRICEKEGAKVSEEGLALISRAAEGSARDALSVLDQAIVQSTGDEVSVDAVRDMLGLADRARVFDLLDAAIAGEHKVALEETNAQLQEGAEAQILMKDLLDAMAEIARAQAMGESYVFAGPVEWTQRTKKLASSISNAQSARYWKLLLQGYEDCARAPDPNVAAEMAVLRLAAAAALPSPEDAARMLQNGPSGNNPNGGGPSGGGAYSNGDPGPGAQSYQANGGGGARAQSGAQSVVARAVPDKYAEAAPGPVLGSLNQICAALQGDKQIHLLYDVEHYVRPAEVRYGLFTYAAAPGIPVDFQMRMKNWLEDKTGVEWNVDLGHSTKESLEEIRVRQEKERVAEVSAIPRIAEALELLPGAKVVKIEKLDTDTEGNVVRVDFNRRRDFTKLDDN</sequence>
<dbReference type="Pfam" id="PF13177">
    <property type="entry name" value="DNA_pol3_delta2"/>
    <property type="match status" value="1"/>
</dbReference>
<evidence type="ECO:0000256" key="1">
    <source>
        <dbReference type="ARBA" id="ARBA00006360"/>
    </source>
</evidence>
<dbReference type="FunFam" id="1.10.8.60:FF:000013">
    <property type="entry name" value="DNA polymerase III subunit gamma/tau"/>
    <property type="match status" value="1"/>
</dbReference>
<dbReference type="SUPFAM" id="SSF48019">
    <property type="entry name" value="post-AAA+ oligomerization domain-like"/>
    <property type="match status" value="1"/>
</dbReference>
<evidence type="ECO:0000313" key="15">
    <source>
        <dbReference type="Proteomes" id="UP000002745"/>
    </source>
</evidence>
<dbReference type="InterPro" id="IPR050238">
    <property type="entry name" value="DNA_Rep/Repair_Clamp_Loader"/>
</dbReference>
<keyword evidence="7" id="KW-0862">Zinc</keyword>
<evidence type="ECO:0000313" key="14">
    <source>
        <dbReference type="EMBL" id="ACT58556.1"/>
    </source>
</evidence>
<dbReference type="GO" id="GO:0046872">
    <property type="term" value="F:metal ion binding"/>
    <property type="evidence" value="ECO:0007669"/>
    <property type="project" value="UniProtKB-KW"/>
</dbReference>
<dbReference type="CDD" id="cd00009">
    <property type="entry name" value="AAA"/>
    <property type="match status" value="1"/>
</dbReference>
<dbReference type="KEGG" id="hba:Hbal_0862"/>
<keyword evidence="5" id="KW-0479">Metal-binding</keyword>
<evidence type="ECO:0000256" key="10">
    <source>
        <dbReference type="ARBA" id="ARBA00049244"/>
    </source>
</evidence>
<dbReference type="Pfam" id="PF22608">
    <property type="entry name" value="DNAX_ATPase_lid"/>
    <property type="match status" value="1"/>
</dbReference>
<keyword evidence="9 11" id="KW-0239">DNA-directed DNA polymerase</keyword>
<dbReference type="Gene3D" id="3.40.50.300">
    <property type="entry name" value="P-loop containing nucleotide triphosphate hydrolases"/>
    <property type="match status" value="1"/>
</dbReference>
<dbReference type="InterPro" id="IPR022107">
    <property type="entry name" value="DNA_pol_III_gamma/tau_C"/>
</dbReference>
<dbReference type="eggNOG" id="COG2812">
    <property type="taxonomic scope" value="Bacteria"/>
</dbReference>
<keyword evidence="3 11" id="KW-0548">Nucleotidyltransferase</keyword>
<proteinExistence type="inferred from homology"/>
<keyword evidence="15" id="KW-1185">Reference proteome</keyword>
<dbReference type="FunFam" id="3.40.50.300:FF:000014">
    <property type="entry name" value="DNA polymerase III subunit gamma/tau"/>
    <property type="match status" value="1"/>
</dbReference>
<evidence type="ECO:0000256" key="7">
    <source>
        <dbReference type="ARBA" id="ARBA00022833"/>
    </source>
</evidence>
<dbReference type="GO" id="GO:0005524">
    <property type="term" value="F:ATP binding"/>
    <property type="evidence" value="ECO:0007669"/>
    <property type="project" value="UniProtKB-KW"/>
</dbReference>
<dbReference type="Pfam" id="PF12169">
    <property type="entry name" value="DNA_pol3_gamma3"/>
    <property type="match status" value="1"/>
</dbReference>
<dbReference type="HOGENOM" id="CLU_006229_0_7_5"/>
<evidence type="ECO:0000259" key="13">
    <source>
        <dbReference type="SMART" id="SM00382"/>
    </source>
</evidence>
<evidence type="ECO:0000256" key="8">
    <source>
        <dbReference type="ARBA" id="ARBA00022840"/>
    </source>
</evidence>
<feature type="region of interest" description="Disordered" evidence="12">
    <location>
        <begin position="408"/>
        <end position="455"/>
    </location>
</feature>
<evidence type="ECO:0000256" key="3">
    <source>
        <dbReference type="ARBA" id="ARBA00022695"/>
    </source>
</evidence>
<evidence type="ECO:0000256" key="12">
    <source>
        <dbReference type="SAM" id="MobiDB-lite"/>
    </source>
</evidence>
<dbReference type="PANTHER" id="PTHR11669">
    <property type="entry name" value="REPLICATION FACTOR C / DNA POLYMERASE III GAMMA-TAU SUBUNIT"/>
    <property type="match status" value="1"/>
</dbReference>
<evidence type="ECO:0000256" key="5">
    <source>
        <dbReference type="ARBA" id="ARBA00022723"/>
    </source>
</evidence>
<dbReference type="NCBIfam" id="TIGR02397">
    <property type="entry name" value="dnaX_nterm"/>
    <property type="match status" value="1"/>
</dbReference>
<organism evidence="14 15">
    <name type="scientific">Hirschia baltica (strain ATCC 49814 / DSM 5838 / IFAM 1418)</name>
    <dbReference type="NCBI Taxonomy" id="582402"/>
    <lineage>
        <taxon>Bacteria</taxon>
        <taxon>Pseudomonadati</taxon>
        <taxon>Pseudomonadota</taxon>
        <taxon>Alphaproteobacteria</taxon>
        <taxon>Hyphomonadales</taxon>
        <taxon>Hyphomonadaceae</taxon>
        <taxon>Hirschia</taxon>
    </lineage>
</organism>
<dbReference type="SUPFAM" id="SSF52540">
    <property type="entry name" value="P-loop containing nucleoside triphosphate hydrolases"/>
    <property type="match status" value="1"/>
</dbReference>
<dbReference type="NCBIfam" id="NF006585">
    <property type="entry name" value="PRK09111.1"/>
    <property type="match status" value="1"/>
</dbReference>
<dbReference type="Proteomes" id="UP000002745">
    <property type="component" value="Chromosome"/>
</dbReference>
<protein>
    <recommendedName>
        <fullName evidence="11">DNA polymerase III subunit gamma/tau</fullName>
        <ecNumber evidence="11">2.7.7.7</ecNumber>
    </recommendedName>
</protein>
<name>C6XQ39_HIRBI</name>
<evidence type="ECO:0000256" key="6">
    <source>
        <dbReference type="ARBA" id="ARBA00022741"/>
    </source>
</evidence>
<dbReference type="InterPro" id="IPR022754">
    <property type="entry name" value="DNA_pol_III_gamma-3"/>
</dbReference>
<dbReference type="GO" id="GO:0006261">
    <property type="term" value="P:DNA-templated DNA replication"/>
    <property type="evidence" value="ECO:0007669"/>
    <property type="project" value="TreeGrafter"/>
</dbReference>
<keyword evidence="6 11" id="KW-0547">Nucleotide-binding</keyword>
<comment type="subunit">
    <text evidence="11">DNA polymerase III contains a core (composed of alpha, epsilon and theta chains) that associates with a tau subunit. This core dimerizes to form the POLIII' complex. PolIII' associates with the gamma complex (composed of gamma, delta, delta', psi and chi chains) and with the beta chain to form the complete DNA polymerase III complex.</text>
</comment>
<dbReference type="InterPro" id="IPR003593">
    <property type="entry name" value="AAA+_ATPase"/>
</dbReference>
<evidence type="ECO:0000256" key="4">
    <source>
        <dbReference type="ARBA" id="ARBA00022705"/>
    </source>
</evidence>
<comment type="similarity">
    <text evidence="1 11">Belongs to the DnaX/STICHEL family.</text>
</comment>
<gene>
    <name evidence="11" type="primary">dnaX</name>
    <name evidence="14" type="ordered locus">Hbal_0862</name>
</gene>
<feature type="domain" description="AAA+ ATPase" evidence="13">
    <location>
        <begin position="71"/>
        <end position="217"/>
    </location>
</feature>
<dbReference type="AlphaFoldDB" id="C6XQ39"/>
<dbReference type="PANTHER" id="PTHR11669:SF0">
    <property type="entry name" value="PROTEIN STICHEL-LIKE 2"/>
    <property type="match status" value="1"/>
</dbReference>
<dbReference type="InterPro" id="IPR008921">
    <property type="entry name" value="DNA_pol3_clamp-load_cplx_C"/>
</dbReference>
<dbReference type="GO" id="GO:0009360">
    <property type="term" value="C:DNA polymerase III complex"/>
    <property type="evidence" value="ECO:0007669"/>
    <property type="project" value="InterPro"/>
</dbReference>
<dbReference type="RefSeq" id="WP_015826706.1">
    <property type="nucleotide sequence ID" value="NC_012982.1"/>
</dbReference>
<dbReference type="Gene3D" id="1.20.272.10">
    <property type="match status" value="1"/>
</dbReference>
<dbReference type="Gene3D" id="1.10.8.60">
    <property type="match status" value="1"/>
</dbReference>
<keyword evidence="2 11" id="KW-0808">Transferase</keyword>
<comment type="catalytic activity">
    <reaction evidence="10 11">
        <text>DNA(n) + a 2'-deoxyribonucleoside 5'-triphosphate = DNA(n+1) + diphosphate</text>
        <dbReference type="Rhea" id="RHEA:22508"/>
        <dbReference type="Rhea" id="RHEA-COMP:17339"/>
        <dbReference type="Rhea" id="RHEA-COMP:17340"/>
        <dbReference type="ChEBI" id="CHEBI:33019"/>
        <dbReference type="ChEBI" id="CHEBI:61560"/>
        <dbReference type="ChEBI" id="CHEBI:173112"/>
        <dbReference type="EC" id="2.7.7.7"/>
    </reaction>
</comment>
<comment type="function">
    <text evidence="11">DNA polymerase III is a complex, multichain enzyme responsible for most of the replicative synthesis in bacteria. This DNA polymerase also exhibits 3' to 5' exonuclease activity.</text>
</comment>
<dbReference type="OrthoDB" id="9810148at2"/>
<keyword evidence="4 11" id="KW-0235">DNA replication</keyword>
<dbReference type="STRING" id="582402.Hbal_0862"/>
<dbReference type="InterPro" id="IPR027417">
    <property type="entry name" value="P-loop_NTPase"/>
</dbReference>
<feature type="compositionally biased region" description="Basic and acidic residues" evidence="12">
    <location>
        <begin position="1"/>
        <end position="11"/>
    </location>
</feature>
<dbReference type="InterPro" id="IPR012763">
    <property type="entry name" value="DNA_pol_III_sug/sutau_N"/>
</dbReference>
<evidence type="ECO:0000256" key="2">
    <source>
        <dbReference type="ARBA" id="ARBA00022679"/>
    </source>
</evidence>
<dbReference type="Pfam" id="PF12362">
    <property type="entry name" value="DUF3646"/>
    <property type="match status" value="1"/>
</dbReference>
<dbReference type="GO" id="GO:0003887">
    <property type="term" value="F:DNA-directed DNA polymerase activity"/>
    <property type="evidence" value="ECO:0007669"/>
    <property type="project" value="UniProtKB-KW"/>
</dbReference>
<reference evidence="15" key="1">
    <citation type="journal article" date="2011" name="J. Bacteriol.">
        <title>Genome sequences of eight morphologically diverse alphaproteobacteria.</title>
        <authorList>
            <consortium name="US DOE Joint Genome Institute"/>
            <person name="Brown P.J."/>
            <person name="Kysela D.T."/>
            <person name="Buechlein A."/>
            <person name="Hemmerich C."/>
            <person name="Brun Y.V."/>
        </authorList>
    </citation>
    <scope>NUCLEOTIDE SEQUENCE [LARGE SCALE GENOMIC DNA]</scope>
    <source>
        <strain evidence="15">ATCC 49814 / DSM 5838 / IFAM 1418</strain>
    </source>
</reference>
<dbReference type="EMBL" id="CP001678">
    <property type="protein sequence ID" value="ACT58556.1"/>
    <property type="molecule type" value="Genomic_DNA"/>
</dbReference>
<dbReference type="SMART" id="SM00382">
    <property type="entry name" value="AAA"/>
    <property type="match status" value="1"/>
</dbReference>
<dbReference type="CDD" id="cd18137">
    <property type="entry name" value="HLD_clamp_pol_III_gamma_tau"/>
    <property type="match status" value="1"/>
</dbReference>
<dbReference type="EC" id="2.7.7.7" evidence="11"/>
<dbReference type="GO" id="GO:0003677">
    <property type="term" value="F:DNA binding"/>
    <property type="evidence" value="ECO:0007669"/>
    <property type="project" value="InterPro"/>
</dbReference>